<dbReference type="VEuPathDB" id="FungiDB:LCOR_04316.1"/>
<evidence type="ECO:0000256" key="1">
    <source>
        <dbReference type="SAM" id="MobiDB-lite"/>
    </source>
</evidence>
<dbReference type="OrthoDB" id="2272686at2759"/>
<evidence type="ECO:0000313" key="2">
    <source>
        <dbReference type="EMBL" id="CDH52883.1"/>
    </source>
</evidence>
<protein>
    <submittedName>
        <fullName evidence="2">Uncharacterized protein</fullName>
    </submittedName>
</protein>
<feature type="compositionally biased region" description="Polar residues" evidence="1">
    <location>
        <begin position="48"/>
        <end position="57"/>
    </location>
</feature>
<organism evidence="2 3">
    <name type="scientific">Lichtheimia corymbifera JMRC:FSU:9682</name>
    <dbReference type="NCBI Taxonomy" id="1263082"/>
    <lineage>
        <taxon>Eukaryota</taxon>
        <taxon>Fungi</taxon>
        <taxon>Fungi incertae sedis</taxon>
        <taxon>Mucoromycota</taxon>
        <taxon>Mucoromycotina</taxon>
        <taxon>Mucoromycetes</taxon>
        <taxon>Mucorales</taxon>
        <taxon>Lichtheimiaceae</taxon>
        <taxon>Lichtheimia</taxon>
    </lineage>
</organism>
<feature type="region of interest" description="Disordered" evidence="1">
    <location>
        <begin position="72"/>
        <end position="97"/>
    </location>
</feature>
<feature type="region of interest" description="Disordered" evidence="1">
    <location>
        <begin position="1"/>
        <end position="57"/>
    </location>
</feature>
<comment type="caution">
    <text evidence="2">The sequence shown here is derived from an EMBL/GenBank/DDBJ whole genome shotgun (WGS) entry which is preliminary data.</text>
</comment>
<evidence type="ECO:0000313" key="3">
    <source>
        <dbReference type="Proteomes" id="UP000027586"/>
    </source>
</evidence>
<reference evidence="2" key="1">
    <citation type="submission" date="2013-08" db="EMBL/GenBank/DDBJ databases">
        <title>Gene expansion shapes genome architecture in the human pathogen Lichtheimia corymbifera: an evolutionary genomics analysis in the ancient terrestrial Mucorales (Mucoromycotina).</title>
        <authorList>
            <person name="Schwartze V.U."/>
            <person name="Winter S."/>
            <person name="Shelest E."/>
            <person name="Marcet-Houben M."/>
            <person name="Horn F."/>
            <person name="Wehner S."/>
            <person name="Hoffmann K."/>
            <person name="Riege K."/>
            <person name="Sammeth M."/>
            <person name="Nowrousian M."/>
            <person name="Valiante V."/>
            <person name="Linde J."/>
            <person name="Jacobsen I.D."/>
            <person name="Marz M."/>
            <person name="Brakhage A.A."/>
            <person name="Gabaldon T."/>
            <person name="Bocker S."/>
            <person name="Voigt K."/>
        </authorList>
    </citation>
    <scope>NUCLEOTIDE SEQUENCE [LARGE SCALE GENOMIC DNA]</scope>
    <source>
        <strain evidence="2">FSU 9682</strain>
    </source>
</reference>
<accession>A0A068RRT1</accession>
<dbReference type="EMBL" id="CBTN010000015">
    <property type="protein sequence ID" value="CDH52883.1"/>
    <property type="molecule type" value="Genomic_DNA"/>
</dbReference>
<proteinExistence type="predicted"/>
<name>A0A068RRT1_9FUNG</name>
<keyword evidence="3" id="KW-1185">Reference proteome</keyword>
<dbReference type="Proteomes" id="UP000027586">
    <property type="component" value="Unassembled WGS sequence"/>
</dbReference>
<gene>
    <name evidence="2" type="ORF">LCOR_04316.1</name>
</gene>
<dbReference type="AlphaFoldDB" id="A0A068RRT1"/>
<sequence>MGSSVSKIGCKREGGYGGGSGGRHHKRKTTTVDKTSIGIPTGFRQHQKSSGIPPTEQLKTQLAEITQRLQEVNVHIPPQPQPQPQPRSAGADPCDVSAKSRSDLEQLCMDKPNYNMSLMKCYVERKIDAQVQKVCVYEPNWGLSWLHCELTFMNN</sequence>